<keyword evidence="5" id="KW-0997">Cell inner membrane</keyword>
<evidence type="ECO:0000256" key="6">
    <source>
        <dbReference type="ARBA" id="ARBA00022692"/>
    </source>
</evidence>
<evidence type="ECO:0000256" key="13">
    <source>
        <dbReference type="SAM" id="Phobius"/>
    </source>
</evidence>
<evidence type="ECO:0000256" key="11">
    <source>
        <dbReference type="SAM" id="Coils"/>
    </source>
</evidence>
<comment type="subcellular location">
    <subcellularLocation>
        <location evidence="1">Cell membrane</location>
        <topology evidence="1">Multi-pass membrane protein</topology>
    </subcellularLocation>
</comment>
<dbReference type="AlphaFoldDB" id="A0A9W6LQI6"/>
<feature type="transmembrane region" description="Helical" evidence="13">
    <location>
        <begin position="318"/>
        <end position="336"/>
    </location>
</feature>
<evidence type="ECO:0000256" key="9">
    <source>
        <dbReference type="ARBA" id="ARBA00023065"/>
    </source>
</evidence>
<dbReference type="GO" id="GO:0015095">
    <property type="term" value="F:magnesium ion transmembrane transporter activity"/>
    <property type="evidence" value="ECO:0007669"/>
    <property type="project" value="TreeGrafter"/>
</dbReference>
<evidence type="ECO:0000313" key="14">
    <source>
        <dbReference type="EMBL" id="GLI91269.1"/>
    </source>
</evidence>
<dbReference type="Gene3D" id="1.20.58.340">
    <property type="entry name" value="Magnesium transport protein CorA, transmembrane region"/>
    <property type="match status" value="2"/>
</dbReference>
<keyword evidence="10 13" id="KW-0472">Membrane</keyword>
<dbReference type="GO" id="GO:0015087">
    <property type="term" value="F:cobalt ion transmembrane transporter activity"/>
    <property type="evidence" value="ECO:0007669"/>
    <property type="project" value="TreeGrafter"/>
</dbReference>
<name>A0A9W6LQI6_9HYPH</name>
<dbReference type="GO" id="GO:0000287">
    <property type="term" value="F:magnesium ion binding"/>
    <property type="evidence" value="ECO:0007669"/>
    <property type="project" value="TreeGrafter"/>
</dbReference>
<organism evidence="14 15">
    <name type="scientific">Methylocystis echinoides</name>
    <dbReference type="NCBI Taxonomy" id="29468"/>
    <lineage>
        <taxon>Bacteria</taxon>
        <taxon>Pseudomonadati</taxon>
        <taxon>Pseudomonadota</taxon>
        <taxon>Alphaproteobacteria</taxon>
        <taxon>Hyphomicrobiales</taxon>
        <taxon>Methylocystaceae</taxon>
        <taxon>Methylocystis</taxon>
    </lineage>
</organism>
<dbReference type="Pfam" id="PF01544">
    <property type="entry name" value="CorA"/>
    <property type="match status" value="1"/>
</dbReference>
<evidence type="ECO:0000256" key="10">
    <source>
        <dbReference type="ARBA" id="ARBA00023136"/>
    </source>
</evidence>
<evidence type="ECO:0000256" key="8">
    <source>
        <dbReference type="ARBA" id="ARBA00022989"/>
    </source>
</evidence>
<keyword evidence="4" id="KW-1003">Cell membrane</keyword>
<evidence type="ECO:0000256" key="12">
    <source>
        <dbReference type="SAM" id="MobiDB-lite"/>
    </source>
</evidence>
<evidence type="ECO:0000256" key="2">
    <source>
        <dbReference type="ARBA" id="ARBA00009765"/>
    </source>
</evidence>
<accession>A0A9W6LQI6</accession>
<dbReference type="Gene3D" id="3.30.460.20">
    <property type="entry name" value="CorA soluble domain-like"/>
    <property type="match status" value="1"/>
</dbReference>
<dbReference type="SUPFAM" id="SSF143865">
    <property type="entry name" value="CorA soluble domain-like"/>
    <property type="match status" value="1"/>
</dbReference>
<dbReference type="PANTHER" id="PTHR46494:SF3">
    <property type="entry name" value="ZINC TRANSPORT PROTEIN ZNTB"/>
    <property type="match status" value="1"/>
</dbReference>
<dbReference type="RefSeq" id="WP_281799828.1">
    <property type="nucleotide sequence ID" value="NZ_BSEC01000001.1"/>
</dbReference>
<dbReference type="GO" id="GO:0050897">
    <property type="term" value="F:cobalt ion binding"/>
    <property type="evidence" value="ECO:0007669"/>
    <property type="project" value="TreeGrafter"/>
</dbReference>
<keyword evidence="3" id="KW-0813">Transport</keyword>
<gene>
    <name evidence="14" type="ORF">LMG27198_02610</name>
</gene>
<keyword evidence="15" id="KW-1185">Reference proteome</keyword>
<protein>
    <submittedName>
        <fullName evidence="14">Transporter</fullName>
    </submittedName>
</protein>
<dbReference type="InterPro" id="IPR045863">
    <property type="entry name" value="CorA_TM1_TM2"/>
</dbReference>
<comment type="caution">
    <text evidence="14">The sequence shown here is derived from an EMBL/GenBank/DDBJ whole genome shotgun (WGS) entry which is preliminary data.</text>
</comment>
<feature type="region of interest" description="Disordered" evidence="12">
    <location>
        <begin position="346"/>
        <end position="366"/>
    </location>
</feature>
<keyword evidence="9" id="KW-0406">Ion transport</keyword>
<evidence type="ECO:0000256" key="4">
    <source>
        <dbReference type="ARBA" id="ARBA00022475"/>
    </source>
</evidence>
<evidence type="ECO:0000256" key="7">
    <source>
        <dbReference type="ARBA" id="ARBA00022833"/>
    </source>
</evidence>
<evidence type="ECO:0000256" key="1">
    <source>
        <dbReference type="ARBA" id="ARBA00004651"/>
    </source>
</evidence>
<dbReference type="Proteomes" id="UP001144323">
    <property type="component" value="Unassembled WGS sequence"/>
</dbReference>
<sequence>MARTKTADRLKDALHADTPGCLWIIRFDADGRAEPGSAADIDALGAPRAGFVWLHMDLTDVRARPLIGRIATLSENAREALCEPLDHQYLEYSEGLVSGALLDHERTLAGPASRTDFLRFAIGEGFIVTARRRPMNSVESARGRIGRGIAVDSPLALFELMATDLVDELSRMANDVGDAFDRAEDLIIDGRCRKVRPLLGAARRDAVRLSRHVGGLVSTLARLEDIEDDPQGPTDNELREMAARLVQHTESLGRDMQSLQDRARLLQDELNAMLNLETNDRLYVLTVVTTLLLPATFVTGFFGMNLKNLPFAESEEGTVYATLICVVAASLVLLLMRRWGFTNDADAEESRPRAPGPASRPADESF</sequence>
<proteinExistence type="inferred from homology"/>
<dbReference type="InterPro" id="IPR002523">
    <property type="entry name" value="MgTranspt_CorA/ZnTranspt_ZntB"/>
</dbReference>
<dbReference type="PANTHER" id="PTHR46494">
    <property type="entry name" value="CORA FAMILY METAL ION TRANSPORTER (EUROFUNG)"/>
    <property type="match status" value="1"/>
</dbReference>
<keyword evidence="11" id="KW-0175">Coiled coil</keyword>
<evidence type="ECO:0000256" key="3">
    <source>
        <dbReference type="ARBA" id="ARBA00022448"/>
    </source>
</evidence>
<feature type="transmembrane region" description="Helical" evidence="13">
    <location>
        <begin position="282"/>
        <end position="306"/>
    </location>
</feature>
<dbReference type="GO" id="GO:0005886">
    <property type="term" value="C:plasma membrane"/>
    <property type="evidence" value="ECO:0007669"/>
    <property type="project" value="UniProtKB-SubCell"/>
</dbReference>
<feature type="coiled-coil region" evidence="11">
    <location>
        <begin position="249"/>
        <end position="276"/>
    </location>
</feature>
<keyword evidence="6 13" id="KW-0812">Transmembrane</keyword>
<dbReference type="EMBL" id="BSEC01000001">
    <property type="protein sequence ID" value="GLI91269.1"/>
    <property type="molecule type" value="Genomic_DNA"/>
</dbReference>
<keyword evidence="7" id="KW-0862">Zinc</keyword>
<evidence type="ECO:0000256" key="5">
    <source>
        <dbReference type="ARBA" id="ARBA00022519"/>
    </source>
</evidence>
<evidence type="ECO:0000313" key="15">
    <source>
        <dbReference type="Proteomes" id="UP001144323"/>
    </source>
</evidence>
<dbReference type="InterPro" id="IPR045861">
    <property type="entry name" value="CorA_cytoplasmic_dom"/>
</dbReference>
<keyword evidence="8 13" id="KW-1133">Transmembrane helix</keyword>
<comment type="similarity">
    <text evidence="2">Belongs to the CorA metal ion transporter (MIT) (TC 1.A.35) family.</text>
</comment>
<dbReference type="SUPFAM" id="SSF144083">
    <property type="entry name" value="Magnesium transport protein CorA, transmembrane region"/>
    <property type="match status" value="1"/>
</dbReference>
<reference evidence="14" key="1">
    <citation type="journal article" date="2023" name="Int. J. Syst. Evol. Microbiol.">
        <title>Methylocystis iwaonis sp. nov., a type II methane-oxidizing bacterium from surface soil of a rice paddy field in Japan, and emended description of the genus Methylocystis (ex Whittenbury et al. 1970) Bowman et al. 1993.</title>
        <authorList>
            <person name="Kaise H."/>
            <person name="Sawadogo J.B."/>
            <person name="Alam M.S."/>
            <person name="Ueno C."/>
            <person name="Dianou D."/>
            <person name="Shinjo R."/>
            <person name="Asakawa S."/>
        </authorList>
    </citation>
    <scope>NUCLEOTIDE SEQUENCE</scope>
    <source>
        <strain evidence="14">LMG27198</strain>
    </source>
</reference>